<keyword evidence="7 8" id="KW-0539">Nucleus</keyword>
<feature type="region of interest" description="Disordered" evidence="9">
    <location>
        <begin position="324"/>
        <end position="355"/>
    </location>
</feature>
<accession>A0A1D2JMG1</accession>
<comment type="similarity">
    <text evidence="8">Belongs to the SLX1 family.</text>
</comment>
<reference evidence="11 12" key="1">
    <citation type="submission" date="2016-06" db="EMBL/GenBank/DDBJ databases">
        <authorList>
            <person name="Kjaerup R.B."/>
            <person name="Dalgaard T.S."/>
            <person name="Juul-Madsen H.R."/>
        </authorList>
    </citation>
    <scope>NUCLEOTIDE SEQUENCE [LARGE SCALE GENOMIC DNA]</scope>
    <source>
        <strain evidence="11 12">Pb300</strain>
    </source>
</reference>
<evidence type="ECO:0000256" key="7">
    <source>
        <dbReference type="ARBA" id="ARBA00023242"/>
    </source>
</evidence>
<dbReference type="GO" id="GO:0033557">
    <property type="term" value="C:Slx1-Slx4 complex"/>
    <property type="evidence" value="ECO:0007669"/>
    <property type="project" value="UniProtKB-UniRule"/>
</dbReference>
<dbReference type="InterPro" id="IPR050381">
    <property type="entry name" value="SLX1_endonuclease"/>
</dbReference>
<dbReference type="VEuPathDB" id="FungiDB:PABG_04077"/>
<dbReference type="Pfam" id="PF21202">
    <property type="entry name" value="SLX1_C"/>
    <property type="match status" value="1"/>
</dbReference>
<comment type="cofactor">
    <cofactor evidence="8">
        <name>a divalent metal cation</name>
        <dbReference type="ChEBI" id="CHEBI:60240"/>
    </cofactor>
</comment>
<comment type="subunit">
    <text evidence="8">Forms a heterodimer with SLX4.</text>
</comment>
<dbReference type="InterPro" id="IPR013083">
    <property type="entry name" value="Znf_RING/FYVE/PHD"/>
</dbReference>
<evidence type="ECO:0000313" key="12">
    <source>
        <dbReference type="Proteomes" id="UP000242814"/>
    </source>
</evidence>
<dbReference type="InterPro" id="IPR000305">
    <property type="entry name" value="GIY-YIG_endonuc"/>
</dbReference>
<dbReference type="InterPro" id="IPR048749">
    <property type="entry name" value="SLX1_C"/>
</dbReference>
<dbReference type="SUPFAM" id="SSF82771">
    <property type="entry name" value="GIY-YIG endonuclease"/>
    <property type="match status" value="1"/>
</dbReference>
<dbReference type="HAMAP" id="MF_03100">
    <property type="entry name" value="Endonuc_su_Slx1"/>
    <property type="match status" value="1"/>
</dbReference>
<dbReference type="GO" id="GO:0008821">
    <property type="term" value="F:crossover junction DNA endonuclease activity"/>
    <property type="evidence" value="ECO:0007669"/>
    <property type="project" value="TreeGrafter"/>
</dbReference>
<keyword evidence="5 8" id="KW-0233">DNA recombination</keyword>
<organism evidence="11 12">
    <name type="scientific">Paracoccidioides brasiliensis</name>
    <dbReference type="NCBI Taxonomy" id="121759"/>
    <lineage>
        <taxon>Eukaryota</taxon>
        <taxon>Fungi</taxon>
        <taxon>Dikarya</taxon>
        <taxon>Ascomycota</taxon>
        <taxon>Pezizomycotina</taxon>
        <taxon>Eurotiomycetes</taxon>
        <taxon>Eurotiomycetidae</taxon>
        <taxon>Onygenales</taxon>
        <taxon>Ajellomycetaceae</taxon>
        <taxon>Paracoccidioides</taxon>
    </lineage>
</organism>
<evidence type="ECO:0000256" key="9">
    <source>
        <dbReference type="SAM" id="MobiDB-lite"/>
    </source>
</evidence>
<protein>
    <submittedName>
        <fullName evidence="11">Structure-specific endonuclease subunit SLX1</fullName>
    </submittedName>
</protein>
<evidence type="ECO:0000313" key="11">
    <source>
        <dbReference type="EMBL" id="ODH43105.1"/>
    </source>
</evidence>
<keyword evidence="1 8" id="KW-0540">Nuclease</keyword>
<dbReference type="FunFam" id="3.40.1440.10:FF:000006">
    <property type="entry name" value="Structure-specific endonuclease subunit SLX1"/>
    <property type="match status" value="1"/>
</dbReference>
<dbReference type="Pfam" id="PF01541">
    <property type="entry name" value="GIY-YIG"/>
    <property type="match status" value="1"/>
</dbReference>
<feature type="region of interest" description="Disordered" evidence="9">
    <location>
        <begin position="386"/>
        <end position="444"/>
    </location>
</feature>
<dbReference type="VEuPathDB" id="FungiDB:PADG_07531"/>
<dbReference type="GO" id="GO:0000724">
    <property type="term" value="P:double-strand break repair via homologous recombination"/>
    <property type="evidence" value="ECO:0007669"/>
    <property type="project" value="TreeGrafter"/>
</dbReference>
<evidence type="ECO:0000259" key="10">
    <source>
        <dbReference type="PROSITE" id="PS50164"/>
    </source>
</evidence>
<evidence type="ECO:0000256" key="2">
    <source>
        <dbReference type="ARBA" id="ARBA00022759"/>
    </source>
</evidence>
<comment type="caution">
    <text evidence="11">The sequence shown here is derived from an EMBL/GenBank/DDBJ whole genome shotgun (WGS) entry which is preliminary data.</text>
</comment>
<comment type="function">
    <text evidence="8">Catalytic subunit of the SLX1-SLX4 structure-specific endonuclease that resolves DNA secondary structures generated during DNA repair and recombination. Has endonuclease activity towards branched DNA substrates, introducing single-strand cuts in duplex DNA close to junctions with ss-DNA.</text>
</comment>
<dbReference type="InterPro" id="IPR027520">
    <property type="entry name" value="Slx1"/>
</dbReference>
<gene>
    <name evidence="11" type="ORF">ACO22_01108</name>
</gene>
<dbReference type="PANTHER" id="PTHR20208">
    <property type="entry name" value="STRUCTURE-SPECIFIC ENDONUCLEASE SUBUNIT SLX1"/>
    <property type="match status" value="1"/>
</dbReference>
<comment type="caution">
    <text evidence="8">Lacks conserved residue(s) required for the propagation of feature annotation.</text>
</comment>
<dbReference type="GO" id="GO:0017108">
    <property type="term" value="F:5'-flap endonuclease activity"/>
    <property type="evidence" value="ECO:0007669"/>
    <property type="project" value="InterPro"/>
</dbReference>
<evidence type="ECO:0000256" key="1">
    <source>
        <dbReference type="ARBA" id="ARBA00022722"/>
    </source>
</evidence>
<evidence type="ECO:0000256" key="4">
    <source>
        <dbReference type="ARBA" id="ARBA00022801"/>
    </source>
</evidence>
<sequence length="444" mass="49596">MAPSIQSLSMIHDSQECIKPIPAFYCCYLLRSCVRHASLYIGSTPDPARRLAQHNGDRNGAAKRTLRENLRPWEMVAIVSGFTSRVAALQFEWAWQNTKVSRHADLDGNVIQELGVRICPRTGKGVKGTAKPRTSLTNILANLHLLLRSPYFSKWPVEVRFFSADVHRVWQVWLQRVDGLLNDGIRVVTDFALDGISEVERKELLAGAGRVGTLDVGYNSIKEYVEKSQFLLEDGERINCGVCKQRLILQHDIIAVCSHSSCHCAAHLSCLSSHFLKDKDSDSELIPREGTCPACYGKLEWLTMMKEISLRLRGQEEVYRLLRRRRQAGTPKGQGLKSVRGRGRGHSEDESDALQVSTGLDIVDLTPCSDDPWTIDCAIGELGGIAHRPGGESSGNDSDATITPEMETPPQRRRRNQNTRTQRLGLQKSATINLSDWDDAEVIE</sequence>
<keyword evidence="2 8" id="KW-0255">Endonuclease</keyword>
<keyword evidence="6 8" id="KW-0234">DNA repair</keyword>
<evidence type="ECO:0000256" key="3">
    <source>
        <dbReference type="ARBA" id="ARBA00022763"/>
    </source>
</evidence>
<dbReference type="Gene3D" id="3.30.40.10">
    <property type="entry name" value="Zinc/RING finger domain, C3HC4 (zinc finger)"/>
    <property type="match status" value="1"/>
</dbReference>
<proteinExistence type="inferred from homology"/>
<dbReference type="PANTHER" id="PTHR20208:SF10">
    <property type="entry name" value="STRUCTURE-SPECIFIC ENDONUCLEASE SUBUNIT SLX1"/>
    <property type="match status" value="1"/>
</dbReference>
<keyword evidence="4 8" id="KW-0378">Hydrolase</keyword>
<name>A0A1D2JMG1_PARBR</name>
<feature type="domain" description="GIY-YIG" evidence="10">
    <location>
        <begin position="23"/>
        <end position="105"/>
    </location>
</feature>
<dbReference type="InterPro" id="IPR035901">
    <property type="entry name" value="GIY-YIG_endonuc_sf"/>
</dbReference>
<dbReference type="AlphaFoldDB" id="A0A1D2JMG1"/>
<dbReference type="PROSITE" id="PS50164">
    <property type="entry name" value="GIY_YIG"/>
    <property type="match status" value="1"/>
</dbReference>
<dbReference type="Proteomes" id="UP000242814">
    <property type="component" value="Unassembled WGS sequence"/>
</dbReference>
<evidence type="ECO:0000256" key="5">
    <source>
        <dbReference type="ARBA" id="ARBA00023172"/>
    </source>
</evidence>
<evidence type="ECO:0000256" key="8">
    <source>
        <dbReference type="HAMAP-Rule" id="MF_03100"/>
    </source>
</evidence>
<keyword evidence="3 8" id="KW-0227">DNA damage</keyword>
<dbReference type="Gene3D" id="3.40.1440.10">
    <property type="entry name" value="GIY-YIG endonuclease"/>
    <property type="match status" value="1"/>
</dbReference>
<dbReference type="EMBL" id="LZYO01000024">
    <property type="protein sequence ID" value="ODH43105.1"/>
    <property type="molecule type" value="Genomic_DNA"/>
</dbReference>
<comment type="subcellular location">
    <subcellularLocation>
        <location evidence="8">Nucleus</location>
    </subcellularLocation>
</comment>
<evidence type="ECO:0000256" key="6">
    <source>
        <dbReference type="ARBA" id="ARBA00023204"/>
    </source>
</evidence>
<dbReference type="CDD" id="cd10455">
    <property type="entry name" value="GIY-YIG_SLX1"/>
    <property type="match status" value="1"/>
</dbReference>